<keyword evidence="2" id="KW-0689">Ribosomal protein</keyword>
<dbReference type="GO" id="GO:0005739">
    <property type="term" value="C:mitochondrion"/>
    <property type="evidence" value="ECO:0007669"/>
    <property type="project" value="UniProtKB-SubCell"/>
</dbReference>
<dbReference type="EMBL" id="VSRR010129028">
    <property type="protein sequence ID" value="MPD01899.1"/>
    <property type="molecule type" value="Genomic_DNA"/>
</dbReference>
<keyword evidence="5" id="KW-0472">Membrane</keyword>
<keyword evidence="5" id="KW-0812">Transmembrane</keyword>
<reference evidence="6 7" key="1">
    <citation type="submission" date="2019-05" db="EMBL/GenBank/DDBJ databases">
        <title>Another draft genome of Portunus trituberculatus and its Hox gene families provides insights of decapod evolution.</title>
        <authorList>
            <person name="Jeong J.-H."/>
            <person name="Song I."/>
            <person name="Kim S."/>
            <person name="Choi T."/>
            <person name="Kim D."/>
            <person name="Ryu S."/>
            <person name="Kim W."/>
        </authorList>
    </citation>
    <scope>NUCLEOTIDE SEQUENCE [LARGE SCALE GENOMIC DNA]</scope>
    <source>
        <tissue evidence="6">Muscle</tissue>
    </source>
</reference>
<keyword evidence="5" id="KW-1133">Transmembrane helix</keyword>
<dbReference type="Pfam" id="PF07147">
    <property type="entry name" value="PDCD9"/>
    <property type="match status" value="1"/>
</dbReference>
<name>A0A5B7K9Y7_PORTR</name>
<gene>
    <name evidence="6" type="ORF">E2C01_097447</name>
</gene>
<dbReference type="AlphaFoldDB" id="A0A5B7K9Y7"/>
<dbReference type="GO" id="GO:0006412">
    <property type="term" value="P:translation"/>
    <property type="evidence" value="ECO:0007669"/>
    <property type="project" value="InterPro"/>
</dbReference>
<keyword evidence="7" id="KW-1185">Reference proteome</keyword>
<comment type="caution">
    <text evidence="6">The sequence shown here is derived from an EMBL/GenBank/DDBJ whole genome shotgun (WGS) entry which is preliminary data.</text>
</comment>
<dbReference type="OrthoDB" id="6041973at2759"/>
<dbReference type="GO" id="GO:0005840">
    <property type="term" value="C:ribosome"/>
    <property type="evidence" value="ECO:0007669"/>
    <property type="project" value="UniProtKB-KW"/>
</dbReference>
<feature type="transmembrane region" description="Helical" evidence="5">
    <location>
        <begin position="67"/>
        <end position="92"/>
    </location>
</feature>
<keyword evidence="3" id="KW-0496">Mitochondrion</keyword>
<accession>A0A5B7K9Y7</accession>
<evidence type="ECO:0000256" key="2">
    <source>
        <dbReference type="ARBA" id="ARBA00022980"/>
    </source>
</evidence>
<keyword evidence="4" id="KW-0687">Ribonucleoprotein</keyword>
<protein>
    <submittedName>
        <fullName evidence="6">Uncharacterized protein</fullName>
    </submittedName>
</protein>
<sequence length="104" mass="11799">MTYPLVQQSAFTNGKQWILSLFQLNTCALHSERPVVNPRNNILWCVAGGVAVCVYVCVCYRVGVGLIVTCFISSFIQLFLQFVHTFCCYNLFTQSFQLFPGLNF</sequence>
<dbReference type="GO" id="GO:0003735">
    <property type="term" value="F:structural constituent of ribosome"/>
    <property type="evidence" value="ECO:0007669"/>
    <property type="project" value="InterPro"/>
</dbReference>
<evidence type="ECO:0000256" key="3">
    <source>
        <dbReference type="ARBA" id="ARBA00023128"/>
    </source>
</evidence>
<evidence type="ECO:0000313" key="6">
    <source>
        <dbReference type="EMBL" id="MPD01899.1"/>
    </source>
</evidence>
<dbReference type="GO" id="GO:1990904">
    <property type="term" value="C:ribonucleoprotein complex"/>
    <property type="evidence" value="ECO:0007669"/>
    <property type="project" value="UniProtKB-KW"/>
</dbReference>
<feature type="transmembrane region" description="Helical" evidence="5">
    <location>
        <begin position="41"/>
        <end position="60"/>
    </location>
</feature>
<evidence type="ECO:0000256" key="5">
    <source>
        <dbReference type="SAM" id="Phobius"/>
    </source>
</evidence>
<organism evidence="6 7">
    <name type="scientific">Portunus trituberculatus</name>
    <name type="common">Swimming crab</name>
    <name type="synonym">Neptunus trituberculatus</name>
    <dbReference type="NCBI Taxonomy" id="210409"/>
    <lineage>
        <taxon>Eukaryota</taxon>
        <taxon>Metazoa</taxon>
        <taxon>Ecdysozoa</taxon>
        <taxon>Arthropoda</taxon>
        <taxon>Crustacea</taxon>
        <taxon>Multicrustacea</taxon>
        <taxon>Malacostraca</taxon>
        <taxon>Eumalacostraca</taxon>
        <taxon>Eucarida</taxon>
        <taxon>Decapoda</taxon>
        <taxon>Pleocyemata</taxon>
        <taxon>Brachyura</taxon>
        <taxon>Eubrachyura</taxon>
        <taxon>Portunoidea</taxon>
        <taxon>Portunidae</taxon>
        <taxon>Portuninae</taxon>
        <taxon>Portunus</taxon>
    </lineage>
</organism>
<evidence type="ECO:0000256" key="4">
    <source>
        <dbReference type="ARBA" id="ARBA00023274"/>
    </source>
</evidence>
<proteinExistence type="predicted"/>
<evidence type="ECO:0000313" key="7">
    <source>
        <dbReference type="Proteomes" id="UP000324222"/>
    </source>
</evidence>
<dbReference type="InterPro" id="IPR010793">
    <property type="entry name" value="Ribosomal_mL37/mL65"/>
</dbReference>
<comment type="subcellular location">
    <subcellularLocation>
        <location evidence="1">Mitochondrion</location>
    </subcellularLocation>
</comment>
<dbReference type="Proteomes" id="UP000324222">
    <property type="component" value="Unassembled WGS sequence"/>
</dbReference>
<evidence type="ECO:0000256" key="1">
    <source>
        <dbReference type="ARBA" id="ARBA00004173"/>
    </source>
</evidence>